<evidence type="ECO:0000259" key="4">
    <source>
        <dbReference type="Pfam" id="PF01494"/>
    </source>
</evidence>
<dbReference type="EMBL" id="JADNYJ010000028">
    <property type="protein sequence ID" value="KAF8903941.1"/>
    <property type="molecule type" value="Genomic_DNA"/>
</dbReference>
<dbReference type="Pfam" id="PF01494">
    <property type="entry name" value="FAD_binding_3"/>
    <property type="match status" value="2"/>
</dbReference>
<evidence type="ECO:0000256" key="3">
    <source>
        <dbReference type="ARBA" id="ARBA00023002"/>
    </source>
</evidence>
<sequence>MSTPLRIGIVGGGIGGLALALGLKHIVPEKQIHVDIYEAAGELKQVGAGITMWPRALEILKEMGLRETLERRLSLDQQRGPKNDVHVYRKSDQKEGITILELETRGSQLFYRSELQDFLLEDTSSSNINLHTSHRLVSYEEKENSVDLTFKNGETATCDLLVGADGLNSVVRGCLLAQGKNWSQEEAYIKAQPVWSGTTIYRELLNADPIRRDYPNHGALKQLNVYLGKSKHIVAYPVSQGKVINVLVFFSDPEKHGTPMEGHSNSDNATPDFISEFKGWEEDVRVIAMNLAKPSRWALQTVRPLETYVSRRVVLMGDAAHAMETHLANGVGQAIEDAYILSNIIAKALEKDSVNIPDLTKIYDTIRQPFGNFAVEASRNQGRLYELLAPGFEDVKEGECVSAERLRS</sequence>
<evidence type="ECO:0000313" key="5">
    <source>
        <dbReference type="EMBL" id="KAF8903941.1"/>
    </source>
</evidence>
<dbReference type="GO" id="GO:0044550">
    <property type="term" value="P:secondary metabolite biosynthetic process"/>
    <property type="evidence" value="ECO:0007669"/>
    <property type="project" value="TreeGrafter"/>
</dbReference>
<dbReference type="GO" id="GO:0016491">
    <property type="term" value="F:oxidoreductase activity"/>
    <property type="evidence" value="ECO:0007669"/>
    <property type="project" value="UniProtKB-KW"/>
</dbReference>
<organism evidence="5 6">
    <name type="scientific">Gymnopilus junonius</name>
    <name type="common">Spectacular rustgill mushroom</name>
    <name type="synonym">Gymnopilus spectabilis subsp. junonius</name>
    <dbReference type="NCBI Taxonomy" id="109634"/>
    <lineage>
        <taxon>Eukaryota</taxon>
        <taxon>Fungi</taxon>
        <taxon>Dikarya</taxon>
        <taxon>Basidiomycota</taxon>
        <taxon>Agaricomycotina</taxon>
        <taxon>Agaricomycetes</taxon>
        <taxon>Agaricomycetidae</taxon>
        <taxon>Agaricales</taxon>
        <taxon>Agaricineae</taxon>
        <taxon>Hymenogastraceae</taxon>
        <taxon>Gymnopilus</taxon>
    </lineage>
</organism>
<dbReference type="Proteomes" id="UP000724874">
    <property type="component" value="Unassembled WGS sequence"/>
</dbReference>
<dbReference type="GO" id="GO:0071949">
    <property type="term" value="F:FAD binding"/>
    <property type="evidence" value="ECO:0007669"/>
    <property type="project" value="InterPro"/>
</dbReference>
<accession>A0A9P5NSX8</accession>
<gene>
    <name evidence="5" type="ORF">CPB84DRAFT_713432</name>
</gene>
<dbReference type="InterPro" id="IPR002938">
    <property type="entry name" value="FAD-bd"/>
</dbReference>
<protein>
    <recommendedName>
        <fullName evidence="4">FAD-binding domain-containing protein</fullName>
    </recommendedName>
</protein>
<evidence type="ECO:0000313" key="6">
    <source>
        <dbReference type="Proteomes" id="UP000724874"/>
    </source>
</evidence>
<evidence type="ECO:0000256" key="1">
    <source>
        <dbReference type="ARBA" id="ARBA00022630"/>
    </source>
</evidence>
<keyword evidence="1" id="KW-0285">Flavoprotein</keyword>
<keyword evidence="6" id="KW-1185">Reference proteome</keyword>
<dbReference type="PANTHER" id="PTHR46720">
    <property type="entry name" value="HYDROXYLASE, PUTATIVE (AFU_ORTHOLOGUE AFUA_3G01460)-RELATED"/>
    <property type="match status" value="1"/>
</dbReference>
<dbReference type="PANTHER" id="PTHR46720:SF3">
    <property type="entry name" value="FAD-BINDING DOMAIN-CONTAINING PROTEIN-RELATED"/>
    <property type="match status" value="1"/>
</dbReference>
<dbReference type="PRINTS" id="PR00420">
    <property type="entry name" value="RNGMNOXGNASE"/>
</dbReference>
<dbReference type="InterPro" id="IPR036188">
    <property type="entry name" value="FAD/NAD-bd_sf"/>
</dbReference>
<feature type="domain" description="FAD-binding" evidence="4">
    <location>
        <begin position="302"/>
        <end position="376"/>
    </location>
</feature>
<dbReference type="AlphaFoldDB" id="A0A9P5NSX8"/>
<dbReference type="SUPFAM" id="SSF54373">
    <property type="entry name" value="FAD-linked reductases, C-terminal domain"/>
    <property type="match status" value="1"/>
</dbReference>
<proteinExistence type="predicted"/>
<dbReference type="OrthoDB" id="417877at2759"/>
<reference evidence="5" key="1">
    <citation type="submission" date="2020-11" db="EMBL/GenBank/DDBJ databases">
        <authorList>
            <consortium name="DOE Joint Genome Institute"/>
            <person name="Ahrendt S."/>
            <person name="Riley R."/>
            <person name="Andreopoulos W."/>
            <person name="LaButti K."/>
            <person name="Pangilinan J."/>
            <person name="Ruiz-duenas F.J."/>
            <person name="Barrasa J.M."/>
            <person name="Sanchez-Garcia M."/>
            <person name="Camarero S."/>
            <person name="Miyauchi S."/>
            <person name="Serrano A."/>
            <person name="Linde D."/>
            <person name="Babiker R."/>
            <person name="Drula E."/>
            <person name="Ayuso-Fernandez I."/>
            <person name="Pacheco R."/>
            <person name="Padilla G."/>
            <person name="Ferreira P."/>
            <person name="Barriuso J."/>
            <person name="Kellner H."/>
            <person name="Castanera R."/>
            <person name="Alfaro M."/>
            <person name="Ramirez L."/>
            <person name="Pisabarro A.G."/>
            <person name="Kuo A."/>
            <person name="Tritt A."/>
            <person name="Lipzen A."/>
            <person name="He G."/>
            <person name="Yan M."/>
            <person name="Ng V."/>
            <person name="Cullen D."/>
            <person name="Martin F."/>
            <person name="Rosso M.-N."/>
            <person name="Henrissat B."/>
            <person name="Hibbett D."/>
            <person name="Martinez A.T."/>
            <person name="Grigoriev I.V."/>
        </authorList>
    </citation>
    <scope>NUCLEOTIDE SEQUENCE</scope>
    <source>
        <strain evidence="5">AH 44721</strain>
    </source>
</reference>
<comment type="caution">
    <text evidence="5">The sequence shown here is derived from an EMBL/GenBank/DDBJ whole genome shotgun (WGS) entry which is preliminary data.</text>
</comment>
<evidence type="ECO:0000256" key="2">
    <source>
        <dbReference type="ARBA" id="ARBA00022827"/>
    </source>
</evidence>
<keyword evidence="3" id="KW-0560">Oxidoreductase</keyword>
<dbReference type="SUPFAM" id="SSF51905">
    <property type="entry name" value="FAD/NAD(P)-binding domain"/>
    <property type="match status" value="1"/>
</dbReference>
<dbReference type="InterPro" id="IPR051104">
    <property type="entry name" value="FAD_monoxygenase"/>
</dbReference>
<feature type="domain" description="FAD-binding" evidence="4">
    <location>
        <begin position="7"/>
        <end position="176"/>
    </location>
</feature>
<keyword evidence="2" id="KW-0274">FAD</keyword>
<name>A0A9P5NSX8_GYMJU</name>
<dbReference type="Gene3D" id="3.50.50.60">
    <property type="entry name" value="FAD/NAD(P)-binding domain"/>
    <property type="match status" value="1"/>
</dbReference>